<protein>
    <submittedName>
        <fullName evidence="1">Uncharacterized protein</fullName>
    </submittedName>
</protein>
<dbReference type="EMBL" id="BOMN01000001">
    <property type="protein sequence ID" value="GIE16942.1"/>
    <property type="molecule type" value="Genomic_DNA"/>
</dbReference>
<comment type="caution">
    <text evidence="1">The sequence shown here is derived from an EMBL/GenBank/DDBJ whole genome shotgun (WGS) entry which is preliminary data.</text>
</comment>
<gene>
    <name evidence="1" type="ORF">Ahu01nite_000440</name>
</gene>
<evidence type="ECO:0000313" key="2">
    <source>
        <dbReference type="Proteomes" id="UP000603200"/>
    </source>
</evidence>
<reference evidence="1 2" key="1">
    <citation type="submission" date="2021-01" db="EMBL/GenBank/DDBJ databases">
        <title>Whole genome shotgun sequence of Actinoplanes humidus NBRC 14915.</title>
        <authorList>
            <person name="Komaki H."/>
            <person name="Tamura T."/>
        </authorList>
    </citation>
    <scope>NUCLEOTIDE SEQUENCE [LARGE SCALE GENOMIC DNA]</scope>
    <source>
        <strain evidence="1 2">NBRC 14915</strain>
    </source>
</reference>
<keyword evidence="2" id="KW-1185">Reference proteome</keyword>
<sequence length="131" mass="14502">MTPEGPAAIADLRNVEQIDVVSVAPGEGDWDRWTALPGEVIGTWTGERVREVLDLVAALPEGEQMRCFVPRYGIRVRSESAVIAEVAFCFRCRNALVIPSEQAPGLPTWFTFDPESSPAQELLRLFRACEV</sequence>
<accession>A0ABQ3ZFA9</accession>
<proteinExistence type="predicted"/>
<evidence type="ECO:0000313" key="1">
    <source>
        <dbReference type="EMBL" id="GIE16942.1"/>
    </source>
</evidence>
<organism evidence="1 2">
    <name type="scientific">Winogradskya humida</name>
    <dbReference type="NCBI Taxonomy" id="113566"/>
    <lineage>
        <taxon>Bacteria</taxon>
        <taxon>Bacillati</taxon>
        <taxon>Actinomycetota</taxon>
        <taxon>Actinomycetes</taxon>
        <taxon>Micromonosporales</taxon>
        <taxon>Micromonosporaceae</taxon>
        <taxon>Winogradskya</taxon>
    </lineage>
</organism>
<dbReference type="Proteomes" id="UP000603200">
    <property type="component" value="Unassembled WGS sequence"/>
</dbReference>
<name>A0ABQ3ZFA9_9ACTN</name>